<keyword evidence="6" id="KW-1185">Reference proteome</keyword>
<gene>
    <name evidence="5" type="ORF">PDIGIT_LOCUS442</name>
</gene>
<feature type="domain" description="O-methyltransferase C-terminal" evidence="4">
    <location>
        <begin position="186"/>
        <end position="413"/>
    </location>
</feature>
<dbReference type="SUPFAM" id="SSF53335">
    <property type="entry name" value="S-adenosyl-L-methionine-dependent methyltransferases"/>
    <property type="match status" value="1"/>
</dbReference>
<dbReference type="PROSITE" id="PS51683">
    <property type="entry name" value="SAM_OMT_II"/>
    <property type="match status" value="1"/>
</dbReference>
<organism evidence="5 6">
    <name type="scientific">Periconia digitata</name>
    <dbReference type="NCBI Taxonomy" id="1303443"/>
    <lineage>
        <taxon>Eukaryota</taxon>
        <taxon>Fungi</taxon>
        <taxon>Dikarya</taxon>
        <taxon>Ascomycota</taxon>
        <taxon>Pezizomycotina</taxon>
        <taxon>Dothideomycetes</taxon>
        <taxon>Pleosporomycetidae</taxon>
        <taxon>Pleosporales</taxon>
        <taxon>Massarineae</taxon>
        <taxon>Periconiaceae</taxon>
        <taxon>Periconia</taxon>
    </lineage>
</organism>
<reference evidence="5" key="1">
    <citation type="submission" date="2023-01" db="EMBL/GenBank/DDBJ databases">
        <authorList>
            <person name="Van Ghelder C."/>
            <person name="Rancurel C."/>
        </authorList>
    </citation>
    <scope>NUCLEOTIDE SEQUENCE</scope>
    <source>
        <strain evidence="5">CNCM I-4278</strain>
    </source>
</reference>
<evidence type="ECO:0000313" key="5">
    <source>
        <dbReference type="EMBL" id="CAI6237171.1"/>
    </source>
</evidence>
<evidence type="ECO:0000259" key="4">
    <source>
        <dbReference type="Pfam" id="PF00891"/>
    </source>
</evidence>
<evidence type="ECO:0000256" key="2">
    <source>
        <dbReference type="ARBA" id="ARBA00022679"/>
    </source>
</evidence>
<dbReference type="GO" id="GO:0008171">
    <property type="term" value="F:O-methyltransferase activity"/>
    <property type="evidence" value="ECO:0007669"/>
    <property type="project" value="InterPro"/>
</dbReference>
<dbReference type="InterPro" id="IPR036388">
    <property type="entry name" value="WH-like_DNA-bd_sf"/>
</dbReference>
<comment type="caution">
    <text evidence="5">The sequence shown here is derived from an EMBL/GenBank/DDBJ whole genome shotgun (WGS) entry which is preliminary data.</text>
</comment>
<dbReference type="Gene3D" id="3.40.50.150">
    <property type="entry name" value="Vaccinia Virus protein VP39"/>
    <property type="match status" value="1"/>
</dbReference>
<dbReference type="AlphaFoldDB" id="A0A9W4XD64"/>
<evidence type="ECO:0000256" key="1">
    <source>
        <dbReference type="ARBA" id="ARBA00022603"/>
    </source>
</evidence>
<dbReference type="InterPro" id="IPR016461">
    <property type="entry name" value="COMT-like"/>
</dbReference>
<sequence>MENNVFSERGSQAASIVGLANFILDECSAMERACEEDGTPQPSMLAGTSTAFWSADAPKLTSSRSKALGLLEKLATLLQGPHEFLHEFVAPNWDHGALYAFLQSSALEYMASSDSPVSLSSLSHTTDIPEDKLKRILALLRCKNIVDEREEDMFTLTAVSEELIRDQDFRAWVEFQLFETRVASAHLAQALAKKPNDYENGSSGFAEAWGSEMYDWHSKHPDKGDRFRQAMRGVSKSLDPADSLLRKHIPSGGISSGRIKIVEIGGRYGFASIALVEERPELSFEVRCDSQDFIRRGAALVTASSKERITFTDVDSLTDSLSKGDSTSVFAYVIRNVFWNWTDHEAIKLLQALLPTLRAAPSTRILVTDGVSPVSKQFLQHIEIAYRRRDITTMVMHNVKQRTQAEWLKLFSQVHPSLKITTDFETSTHVCKALWNLSLES</sequence>
<evidence type="ECO:0000313" key="6">
    <source>
        <dbReference type="Proteomes" id="UP001152607"/>
    </source>
</evidence>
<dbReference type="OrthoDB" id="2410195at2759"/>
<dbReference type="InterPro" id="IPR036390">
    <property type="entry name" value="WH_DNA-bd_sf"/>
</dbReference>
<keyword evidence="3" id="KW-0949">S-adenosyl-L-methionine</keyword>
<accession>A0A9W4XD64</accession>
<proteinExistence type="predicted"/>
<dbReference type="Proteomes" id="UP001152607">
    <property type="component" value="Unassembled WGS sequence"/>
</dbReference>
<dbReference type="EMBL" id="CAOQHR010000001">
    <property type="protein sequence ID" value="CAI6237171.1"/>
    <property type="molecule type" value="Genomic_DNA"/>
</dbReference>
<protein>
    <recommendedName>
        <fullName evidence="4">O-methyltransferase C-terminal domain-containing protein</fullName>
    </recommendedName>
</protein>
<dbReference type="Gene3D" id="1.10.10.10">
    <property type="entry name" value="Winged helix-like DNA-binding domain superfamily/Winged helix DNA-binding domain"/>
    <property type="match status" value="1"/>
</dbReference>
<dbReference type="PANTHER" id="PTHR43712">
    <property type="entry name" value="PUTATIVE (AFU_ORTHOLOGUE AFUA_4G14580)-RELATED"/>
    <property type="match status" value="1"/>
</dbReference>
<dbReference type="PANTHER" id="PTHR43712:SF12">
    <property type="entry name" value="STERIGMATOCYSTIN 8-O-METHYLTRANSFERASE"/>
    <property type="match status" value="1"/>
</dbReference>
<keyword evidence="2" id="KW-0808">Transferase</keyword>
<keyword evidence="1" id="KW-0489">Methyltransferase</keyword>
<evidence type="ECO:0000256" key="3">
    <source>
        <dbReference type="ARBA" id="ARBA00022691"/>
    </source>
</evidence>
<dbReference type="Pfam" id="PF00891">
    <property type="entry name" value="Methyltransf_2"/>
    <property type="match status" value="1"/>
</dbReference>
<dbReference type="SUPFAM" id="SSF46785">
    <property type="entry name" value="Winged helix' DNA-binding domain"/>
    <property type="match status" value="1"/>
</dbReference>
<dbReference type="GO" id="GO:0032259">
    <property type="term" value="P:methylation"/>
    <property type="evidence" value="ECO:0007669"/>
    <property type="project" value="UniProtKB-KW"/>
</dbReference>
<name>A0A9W4XD64_9PLEO</name>
<dbReference type="InterPro" id="IPR029063">
    <property type="entry name" value="SAM-dependent_MTases_sf"/>
</dbReference>
<dbReference type="InterPro" id="IPR001077">
    <property type="entry name" value="COMT_C"/>
</dbReference>